<organism evidence="5 6">
    <name type="scientific">Nocardia stercoris</name>
    <dbReference type="NCBI Taxonomy" id="2483361"/>
    <lineage>
        <taxon>Bacteria</taxon>
        <taxon>Bacillati</taxon>
        <taxon>Actinomycetota</taxon>
        <taxon>Actinomycetes</taxon>
        <taxon>Mycobacteriales</taxon>
        <taxon>Nocardiaceae</taxon>
        <taxon>Nocardia</taxon>
    </lineage>
</organism>
<dbReference type="PROSITE" id="PS01184">
    <property type="entry name" value="UBIE_2"/>
    <property type="match status" value="1"/>
</dbReference>
<dbReference type="InterPro" id="IPR041698">
    <property type="entry name" value="Methyltransf_25"/>
</dbReference>
<comment type="caution">
    <text evidence="5">The sequence shown here is derived from an EMBL/GenBank/DDBJ whole genome shotgun (WGS) entry which is preliminary data.</text>
</comment>
<dbReference type="PANTHER" id="PTHR42912:SF45">
    <property type="entry name" value="23S RRNA (GUANINE(745)-N(1))-METHYLTRANSFERASE"/>
    <property type="match status" value="1"/>
</dbReference>
<keyword evidence="1 5" id="KW-0489">Methyltransferase</keyword>
<proteinExistence type="predicted"/>
<name>A0A3M2LAR0_9NOCA</name>
<reference evidence="5 6" key="1">
    <citation type="submission" date="2018-10" db="EMBL/GenBank/DDBJ databases">
        <title>Isolation from cow dung.</title>
        <authorList>
            <person name="Ling L."/>
        </authorList>
    </citation>
    <scope>NUCLEOTIDE SEQUENCE [LARGE SCALE GENOMIC DNA]</scope>
    <source>
        <strain evidence="5 6">NEAU-LL90</strain>
    </source>
</reference>
<dbReference type="AlphaFoldDB" id="A0A3M2LAR0"/>
<evidence type="ECO:0000313" key="5">
    <source>
        <dbReference type="EMBL" id="RMI33025.1"/>
    </source>
</evidence>
<dbReference type="Proteomes" id="UP000279275">
    <property type="component" value="Unassembled WGS sequence"/>
</dbReference>
<feature type="domain" description="Methyltransferase" evidence="4">
    <location>
        <begin position="58"/>
        <end position="152"/>
    </location>
</feature>
<protein>
    <submittedName>
        <fullName evidence="5">Class I SAM-dependent methyltransferase</fullName>
    </submittedName>
</protein>
<keyword evidence="3" id="KW-0949">S-adenosyl-L-methionine</keyword>
<dbReference type="Gene3D" id="3.40.50.150">
    <property type="entry name" value="Vaccinia Virus protein VP39"/>
    <property type="match status" value="1"/>
</dbReference>
<keyword evidence="6" id="KW-1185">Reference proteome</keyword>
<dbReference type="PANTHER" id="PTHR42912">
    <property type="entry name" value="METHYLTRANSFERASE"/>
    <property type="match status" value="1"/>
</dbReference>
<evidence type="ECO:0000256" key="2">
    <source>
        <dbReference type="ARBA" id="ARBA00022679"/>
    </source>
</evidence>
<evidence type="ECO:0000256" key="1">
    <source>
        <dbReference type="ARBA" id="ARBA00022603"/>
    </source>
</evidence>
<dbReference type="CDD" id="cd02440">
    <property type="entry name" value="AdoMet_MTases"/>
    <property type="match status" value="1"/>
</dbReference>
<dbReference type="OrthoDB" id="9808140at2"/>
<dbReference type="EMBL" id="RFFH01000004">
    <property type="protein sequence ID" value="RMI33025.1"/>
    <property type="molecule type" value="Genomic_DNA"/>
</dbReference>
<evidence type="ECO:0000259" key="4">
    <source>
        <dbReference type="Pfam" id="PF13649"/>
    </source>
</evidence>
<keyword evidence="2 5" id="KW-0808">Transferase</keyword>
<gene>
    <name evidence="5" type="ORF">EBN03_13095</name>
</gene>
<sequence>MTKHHPNVDAPATPDYIPAAGVDFMLPAYDLMTRLFGIDTAHGTLLSQAATSKPADLLEIGCGTGSLTVRAKREFPQAQVVGFDPDPRALQRARRKAGGLTGIRFDSGYAQQLPYPDQSFDVVLSAFMLHHLSAEARSATATEVLRVLRPGGTLNLVDFGGAMVPQDGLMARVLLRNGHVAPNLGDGIPRLLQAAGFDCAEVATQRTHRAGRCTFYRAVRPA</sequence>
<dbReference type="InterPro" id="IPR050508">
    <property type="entry name" value="Methyltransf_Superfamily"/>
</dbReference>
<dbReference type="Pfam" id="PF13649">
    <property type="entry name" value="Methyltransf_25"/>
    <property type="match status" value="1"/>
</dbReference>
<accession>A0A3M2LAR0</accession>
<dbReference type="InterPro" id="IPR023576">
    <property type="entry name" value="UbiE/COQ5_MeTrFase_CS"/>
</dbReference>
<evidence type="ECO:0000256" key="3">
    <source>
        <dbReference type="ARBA" id="ARBA00022691"/>
    </source>
</evidence>
<dbReference type="InterPro" id="IPR029063">
    <property type="entry name" value="SAM-dependent_MTases_sf"/>
</dbReference>
<dbReference type="SUPFAM" id="SSF53335">
    <property type="entry name" value="S-adenosyl-L-methionine-dependent methyltransferases"/>
    <property type="match status" value="1"/>
</dbReference>
<evidence type="ECO:0000313" key="6">
    <source>
        <dbReference type="Proteomes" id="UP000279275"/>
    </source>
</evidence>
<dbReference type="GO" id="GO:0008168">
    <property type="term" value="F:methyltransferase activity"/>
    <property type="evidence" value="ECO:0007669"/>
    <property type="project" value="UniProtKB-KW"/>
</dbReference>
<dbReference type="GO" id="GO:0032259">
    <property type="term" value="P:methylation"/>
    <property type="evidence" value="ECO:0007669"/>
    <property type="project" value="UniProtKB-KW"/>
</dbReference>
<dbReference type="RefSeq" id="WP_122188409.1">
    <property type="nucleotide sequence ID" value="NZ_RFFH01000004.1"/>
</dbReference>